<protein>
    <submittedName>
        <fullName evidence="2">Uncharacterized protein</fullName>
    </submittedName>
</protein>
<organism evidence="2 3">
    <name type="scientific">Grifola frondosa</name>
    <name type="common">Maitake</name>
    <name type="synonym">Polyporus frondosus</name>
    <dbReference type="NCBI Taxonomy" id="5627"/>
    <lineage>
        <taxon>Eukaryota</taxon>
        <taxon>Fungi</taxon>
        <taxon>Dikarya</taxon>
        <taxon>Basidiomycota</taxon>
        <taxon>Agaricomycotina</taxon>
        <taxon>Agaricomycetes</taxon>
        <taxon>Polyporales</taxon>
        <taxon>Grifolaceae</taxon>
        <taxon>Grifola</taxon>
    </lineage>
</organism>
<evidence type="ECO:0000313" key="3">
    <source>
        <dbReference type="Proteomes" id="UP000092993"/>
    </source>
</evidence>
<dbReference type="AlphaFoldDB" id="A0A1C7MAN6"/>
<gene>
    <name evidence="2" type="ORF">A0H81_06581</name>
</gene>
<proteinExistence type="predicted"/>
<dbReference type="Proteomes" id="UP000092993">
    <property type="component" value="Unassembled WGS sequence"/>
</dbReference>
<accession>A0A1C7MAN6</accession>
<feature type="region of interest" description="Disordered" evidence="1">
    <location>
        <begin position="1"/>
        <end position="22"/>
    </location>
</feature>
<feature type="region of interest" description="Disordered" evidence="1">
    <location>
        <begin position="128"/>
        <end position="152"/>
    </location>
</feature>
<keyword evidence="3" id="KW-1185">Reference proteome</keyword>
<dbReference type="EMBL" id="LUGG01000006">
    <property type="protein sequence ID" value="OBZ73965.1"/>
    <property type="molecule type" value="Genomic_DNA"/>
</dbReference>
<feature type="compositionally biased region" description="Acidic residues" evidence="1">
    <location>
        <begin position="55"/>
        <end position="83"/>
    </location>
</feature>
<feature type="compositionally biased region" description="Low complexity" evidence="1">
    <location>
        <begin position="10"/>
        <end position="20"/>
    </location>
</feature>
<evidence type="ECO:0000256" key="1">
    <source>
        <dbReference type="SAM" id="MobiDB-lite"/>
    </source>
</evidence>
<sequence>MLRPSNKQKAAASRAHAAAATKLRGVETSPILDLADSYECTTWTGGVSHYVPSDSDSEWEDDSHELASEEEEELSELEGEELSESVRAQLEKELVELQKPTLYERLTQPVPKKTWMKAESNRSLGYNGRSVRTKREKEKAARDKEKTDAEMRKSASAVLMRQFFMTGTVPTQHKLPAQPEGAAAAHELLLKESINAEIFAGYLSDMSTSEEETDDEPVTVASPNLTPVPLHPTSTHYWLPVL</sequence>
<feature type="region of interest" description="Disordered" evidence="1">
    <location>
        <begin position="49"/>
        <end position="85"/>
    </location>
</feature>
<dbReference type="OrthoDB" id="3070271at2759"/>
<comment type="caution">
    <text evidence="2">The sequence shown here is derived from an EMBL/GenBank/DDBJ whole genome shotgun (WGS) entry which is preliminary data.</text>
</comment>
<reference evidence="2 3" key="1">
    <citation type="submission" date="2016-03" db="EMBL/GenBank/DDBJ databases">
        <title>Whole genome sequencing of Grifola frondosa 9006-11.</title>
        <authorList>
            <person name="Min B."/>
            <person name="Park H."/>
            <person name="Kim J.-G."/>
            <person name="Cho H."/>
            <person name="Oh Y.-L."/>
            <person name="Kong W.-S."/>
            <person name="Choi I.-G."/>
        </authorList>
    </citation>
    <scope>NUCLEOTIDE SEQUENCE [LARGE SCALE GENOMIC DNA]</scope>
    <source>
        <strain evidence="2 3">9006-11</strain>
    </source>
</reference>
<evidence type="ECO:0000313" key="2">
    <source>
        <dbReference type="EMBL" id="OBZ73965.1"/>
    </source>
</evidence>
<name>A0A1C7MAN6_GRIFR</name>
<feature type="compositionally biased region" description="Basic and acidic residues" evidence="1">
    <location>
        <begin position="133"/>
        <end position="152"/>
    </location>
</feature>